<reference evidence="1" key="1">
    <citation type="journal article" date="2023" name="Mol. Phylogenet. Evol.">
        <title>Genome-scale phylogeny and comparative genomics of the fungal order Sordariales.</title>
        <authorList>
            <person name="Hensen N."/>
            <person name="Bonometti L."/>
            <person name="Westerberg I."/>
            <person name="Brannstrom I.O."/>
            <person name="Guillou S."/>
            <person name="Cros-Aarteil S."/>
            <person name="Calhoun S."/>
            <person name="Haridas S."/>
            <person name="Kuo A."/>
            <person name="Mondo S."/>
            <person name="Pangilinan J."/>
            <person name="Riley R."/>
            <person name="LaButti K."/>
            <person name="Andreopoulos B."/>
            <person name="Lipzen A."/>
            <person name="Chen C."/>
            <person name="Yan M."/>
            <person name="Daum C."/>
            <person name="Ng V."/>
            <person name="Clum A."/>
            <person name="Steindorff A."/>
            <person name="Ohm R.A."/>
            <person name="Martin F."/>
            <person name="Silar P."/>
            <person name="Natvig D.O."/>
            <person name="Lalanne C."/>
            <person name="Gautier V."/>
            <person name="Ament-Velasquez S.L."/>
            <person name="Kruys A."/>
            <person name="Hutchinson M.I."/>
            <person name="Powell A.J."/>
            <person name="Barry K."/>
            <person name="Miller A.N."/>
            <person name="Grigoriev I.V."/>
            <person name="Debuchy R."/>
            <person name="Gladieux P."/>
            <person name="Hiltunen Thoren M."/>
            <person name="Johannesson H."/>
        </authorList>
    </citation>
    <scope>NUCLEOTIDE SEQUENCE</scope>
    <source>
        <strain evidence="1">PSN324</strain>
    </source>
</reference>
<accession>A0AAV9HZ26</accession>
<gene>
    <name evidence="1" type="ORF">QBC42DRAFT_248099</name>
</gene>
<reference evidence="1" key="2">
    <citation type="submission" date="2023-06" db="EMBL/GenBank/DDBJ databases">
        <authorList>
            <consortium name="Lawrence Berkeley National Laboratory"/>
            <person name="Mondo S.J."/>
            <person name="Hensen N."/>
            <person name="Bonometti L."/>
            <person name="Westerberg I."/>
            <person name="Brannstrom I.O."/>
            <person name="Guillou S."/>
            <person name="Cros-Aarteil S."/>
            <person name="Calhoun S."/>
            <person name="Haridas S."/>
            <person name="Kuo A."/>
            <person name="Pangilinan J."/>
            <person name="Riley R."/>
            <person name="Labutti K."/>
            <person name="Andreopoulos B."/>
            <person name="Lipzen A."/>
            <person name="Chen C."/>
            <person name="Yanf M."/>
            <person name="Daum C."/>
            <person name="Ng V."/>
            <person name="Clum A."/>
            <person name="Steindorff A."/>
            <person name="Ohm R."/>
            <person name="Martin F."/>
            <person name="Silar P."/>
            <person name="Natvig D."/>
            <person name="Lalanne C."/>
            <person name="Gautier V."/>
            <person name="Ament-Velasquez S.L."/>
            <person name="Kruys A."/>
            <person name="Hutchinson M.I."/>
            <person name="Powell A.J."/>
            <person name="Barry K."/>
            <person name="Miller A.N."/>
            <person name="Grigoriev I.V."/>
            <person name="Debuchy R."/>
            <person name="Gladieux P."/>
            <person name="Thoren M.H."/>
            <person name="Johannesson H."/>
        </authorList>
    </citation>
    <scope>NUCLEOTIDE SEQUENCE</scope>
    <source>
        <strain evidence="1">PSN324</strain>
    </source>
</reference>
<protein>
    <submittedName>
        <fullName evidence="1">Uncharacterized protein</fullName>
    </submittedName>
</protein>
<evidence type="ECO:0000313" key="1">
    <source>
        <dbReference type="EMBL" id="KAK4465957.1"/>
    </source>
</evidence>
<comment type="caution">
    <text evidence="1">The sequence shown here is derived from an EMBL/GenBank/DDBJ whole genome shotgun (WGS) entry which is preliminary data.</text>
</comment>
<dbReference type="Proteomes" id="UP001321749">
    <property type="component" value="Unassembled WGS sequence"/>
</dbReference>
<name>A0AAV9HZ26_9PEZI</name>
<keyword evidence="2" id="KW-1185">Reference proteome</keyword>
<proteinExistence type="predicted"/>
<dbReference type="EMBL" id="MU864935">
    <property type="protein sequence ID" value="KAK4465957.1"/>
    <property type="molecule type" value="Genomic_DNA"/>
</dbReference>
<evidence type="ECO:0000313" key="2">
    <source>
        <dbReference type="Proteomes" id="UP001321749"/>
    </source>
</evidence>
<dbReference type="AlphaFoldDB" id="A0AAV9HZ26"/>
<organism evidence="1 2">
    <name type="scientific">Cladorrhinum samala</name>
    <dbReference type="NCBI Taxonomy" id="585594"/>
    <lineage>
        <taxon>Eukaryota</taxon>
        <taxon>Fungi</taxon>
        <taxon>Dikarya</taxon>
        <taxon>Ascomycota</taxon>
        <taxon>Pezizomycotina</taxon>
        <taxon>Sordariomycetes</taxon>
        <taxon>Sordariomycetidae</taxon>
        <taxon>Sordariales</taxon>
        <taxon>Podosporaceae</taxon>
        <taxon>Cladorrhinum</taxon>
    </lineage>
</organism>
<sequence length="229" mass="25586">MSAVGNTVNAGVVFEACACYTVVDLLDTKRRHGRTPLCSYSHLPSPARIFINGRSASNKPIREWCKAQVATFSNHLSSERAKEKPDVWSVLLYRRPPPLINLAPSPTARTRRAFRLLIVRNKRFQGKPSGFEITPLWPGSRPGWFTAMISMGAIKVSRPSVLQQAQPPDTDPCFTISSPGWRLECSARFSAERRFRGFNGQSAVLKRPSRCLATLRLTKRMAEIAEDEG</sequence>